<keyword evidence="1" id="KW-1133">Transmembrane helix</keyword>
<reference evidence="2 3" key="1">
    <citation type="journal article" date="2021" name="Elife">
        <title>Chloroplast acquisition without the gene transfer in kleptoplastic sea slugs, Plakobranchus ocellatus.</title>
        <authorList>
            <person name="Maeda T."/>
            <person name="Takahashi S."/>
            <person name="Yoshida T."/>
            <person name="Shimamura S."/>
            <person name="Takaki Y."/>
            <person name="Nagai Y."/>
            <person name="Toyoda A."/>
            <person name="Suzuki Y."/>
            <person name="Arimoto A."/>
            <person name="Ishii H."/>
            <person name="Satoh N."/>
            <person name="Nishiyama T."/>
            <person name="Hasebe M."/>
            <person name="Maruyama T."/>
            <person name="Minagawa J."/>
            <person name="Obokata J."/>
            <person name="Shigenobu S."/>
        </authorList>
    </citation>
    <scope>NUCLEOTIDE SEQUENCE [LARGE SCALE GENOMIC DNA]</scope>
</reference>
<comment type="caution">
    <text evidence="2">The sequence shown here is derived from an EMBL/GenBank/DDBJ whole genome shotgun (WGS) entry which is preliminary data.</text>
</comment>
<sequence length="131" mass="14189">MQMNKPVNGISLSRIVVFLITLNKSGGNLHYFSGYHSDNHSSFGYRSFATTGAHSLHVCPRLRCKTLPRCSAADIKASYVIDTILGSPSLLPYEHMGYIFSHCSRKVAVAVAVVVIVVVVVAVVVEVVVVV</sequence>
<evidence type="ECO:0000313" key="2">
    <source>
        <dbReference type="EMBL" id="GFS04900.1"/>
    </source>
</evidence>
<keyword evidence="1" id="KW-0812">Transmembrane</keyword>
<gene>
    <name evidence="2" type="ORF">ElyMa_006507400</name>
</gene>
<proteinExistence type="predicted"/>
<evidence type="ECO:0000256" key="1">
    <source>
        <dbReference type="SAM" id="Phobius"/>
    </source>
</evidence>
<organism evidence="2 3">
    <name type="scientific">Elysia marginata</name>
    <dbReference type="NCBI Taxonomy" id="1093978"/>
    <lineage>
        <taxon>Eukaryota</taxon>
        <taxon>Metazoa</taxon>
        <taxon>Spiralia</taxon>
        <taxon>Lophotrochozoa</taxon>
        <taxon>Mollusca</taxon>
        <taxon>Gastropoda</taxon>
        <taxon>Heterobranchia</taxon>
        <taxon>Euthyneura</taxon>
        <taxon>Panpulmonata</taxon>
        <taxon>Sacoglossa</taxon>
        <taxon>Placobranchoidea</taxon>
        <taxon>Plakobranchidae</taxon>
        <taxon>Elysia</taxon>
    </lineage>
</organism>
<name>A0AAV4I4U1_9GAST</name>
<feature type="transmembrane region" description="Helical" evidence="1">
    <location>
        <begin position="107"/>
        <end position="130"/>
    </location>
</feature>
<keyword evidence="3" id="KW-1185">Reference proteome</keyword>
<dbReference type="EMBL" id="BMAT01013051">
    <property type="protein sequence ID" value="GFS04900.1"/>
    <property type="molecule type" value="Genomic_DNA"/>
</dbReference>
<dbReference type="Proteomes" id="UP000762676">
    <property type="component" value="Unassembled WGS sequence"/>
</dbReference>
<protein>
    <submittedName>
        <fullName evidence="2">Uncharacterized protein</fullName>
    </submittedName>
</protein>
<accession>A0AAV4I4U1</accession>
<keyword evidence="1" id="KW-0472">Membrane</keyword>
<evidence type="ECO:0000313" key="3">
    <source>
        <dbReference type="Proteomes" id="UP000762676"/>
    </source>
</evidence>
<dbReference type="AlphaFoldDB" id="A0AAV4I4U1"/>